<comment type="cofactor">
    <cofactor evidence="2">
        <name>Zn(2+)</name>
        <dbReference type="ChEBI" id="CHEBI:29105"/>
    </cofactor>
</comment>
<evidence type="ECO:0000256" key="6">
    <source>
        <dbReference type="ARBA" id="ARBA00012251"/>
    </source>
</evidence>
<dbReference type="InterPro" id="IPR017907">
    <property type="entry name" value="Znf_RING_CS"/>
</dbReference>
<evidence type="ECO:0000256" key="9">
    <source>
        <dbReference type="ARBA" id="ARBA00022737"/>
    </source>
</evidence>
<dbReference type="EMBL" id="OX451739">
    <property type="protein sequence ID" value="CAI8607820.1"/>
    <property type="molecule type" value="Genomic_DNA"/>
</dbReference>
<evidence type="ECO:0000256" key="7">
    <source>
        <dbReference type="ARBA" id="ARBA00022679"/>
    </source>
</evidence>
<dbReference type="EC" id="2.3.2.31" evidence="6"/>
<proteinExistence type="inferred from homology"/>
<dbReference type="PROSITE" id="PS00518">
    <property type="entry name" value="ZF_RING_1"/>
    <property type="match status" value="1"/>
</dbReference>
<dbReference type="SUPFAM" id="SSF57850">
    <property type="entry name" value="RING/U-box"/>
    <property type="match status" value="3"/>
</dbReference>
<keyword evidence="17" id="KW-1185">Reference proteome</keyword>
<dbReference type="InterPro" id="IPR044066">
    <property type="entry name" value="TRIAD_supradom"/>
</dbReference>
<organism evidence="16 17">
    <name type="scientific">Vicia faba</name>
    <name type="common">Broad bean</name>
    <name type="synonym">Faba vulgaris</name>
    <dbReference type="NCBI Taxonomy" id="3906"/>
    <lineage>
        <taxon>Eukaryota</taxon>
        <taxon>Viridiplantae</taxon>
        <taxon>Streptophyta</taxon>
        <taxon>Embryophyta</taxon>
        <taxon>Tracheophyta</taxon>
        <taxon>Spermatophyta</taxon>
        <taxon>Magnoliopsida</taxon>
        <taxon>eudicotyledons</taxon>
        <taxon>Gunneridae</taxon>
        <taxon>Pentapetalae</taxon>
        <taxon>rosids</taxon>
        <taxon>fabids</taxon>
        <taxon>Fabales</taxon>
        <taxon>Fabaceae</taxon>
        <taxon>Papilionoideae</taxon>
        <taxon>50 kb inversion clade</taxon>
        <taxon>NPAAA clade</taxon>
        <taxon>Hologalegina</taxon>
        <taxon>IRL clade</taxon>
        <taxon>Fabeae</taxon>
        <taxon>Vicia</taxon>
    </lineage>
</organism>
<dbReference type="CDD" id="cd22582">
    <property type="entry name" value="BRcat_RBR_unk"/>
    <property type="match status" value="1"/>
</dbReference>
<evidence type="ECO:0000256" key="1">
    <source>
        <dbReference type="ARBA" id="ARBA00001798"/>
    </source>
</evidence>
<evidence type="ECO:0000256" key="8">
    <source>
        <dbReference type="ARBA" id="ARBA00022723"/>
    </source>
</evidence>
<gene>
    <name evidence="16" type="ORF">VFH_IV055840</name>
</gene>
<comment type="pathway">
    <text evidence="4">Protein modification; protein ubiquitination.</text>
</comment>
<dbReference type="PROSITE" id="PS50089">
    <property type="entry name" value="ZF_RING_2"/>
    <property type="match status" value="1"/>
</dbReference>
<dbReference type="InterPro" id="IPR001841">
    <property type="entry name" value="Znf_RING"/>
</dbReference>
<dbReference type="GO" id="GO:0061630">
    <property type="term" value="F:ubiquitin protein ligase activity"/>
    <property type="evidence" value="ECO:0007669"/>
    <property type="project" value="UniProtKB-EC"/>
</dbReference>
<accession>A0AAV1AAY2</accession>
<feature type="domain" description="RING-type" evidence="15">
    <location>
        <begin position="88"/>
        <end position="295"/>
    </location>
</feature>
<dbReference type="PANTHER" id="PTHR11685">
    <property type="entry name" value="RBR FAMILY RING FINGER AND IBR DOMAIN-CONTAINING"/>
    <property type="match status" value="1"/>
</dbReference>
<dbReference type="InterPro" id="IPR013083">
    <property type="entry name" value="Znf_RING/FYVE/PHD"/>
</dbReference>
<protein>
    <recommendedName>
        <fullName evidence="6">RBR-type E3 ubiquitin transferase</fullName>
        <ecNumber evidence="6">2.3.2.31</ecNumber>
    </recommendedName>
</protein>
<comment type="function">
    <text evidence="3">Might act as an E3 ubiquitin-protein ligase, or as part of E3 complex, which accepts ubiquitin from specific E2 ubiquitin-conjugating enzymes and then transfers it to substrates.</text>
</comment>
<keyword evidence="9" id="KW-0677">Repeat</keyword>
<comment type="similarity">
    <text evidence="5">Belongs to the RBR family. Ariadne subfamily.</text>
</comment>
<evidence type="ECO:0000313" key="16">
    <source>
        <dbReference type="EMBL" id="CAI8607820.1"/>
    </source>
</evidence>
<dbReference type="GO" id="GO:0016567">
    <property type="term" value="P:protein ubiquitination"/>
    <property type="evidence" value="ECO:0007669"/>
    <property type="project" value="InterPro"/>
</dbReference>
<dbReference type="SMART" id="SM00647">
    <property type="entry name" value="IBR"/>
    <property type="match status" value="2"/>
</dbReference>
<keyword evidence="10 13" id="KW-0863">Zinc-finger</keyword>
<sequence length="295" mass="33952">MRNSKFISYIPSTSKHFLKKNICEIIEGISSSTIDEDKFYDAEENFPIYDDKYVVEIQVVDSEDSTPLTNHKHKQKETIEDKYSTQLKQSYCSICMEAKPIKEIFKNPNCLHSFCKDCIGRYLAAKVQENISKVSCPEPNCKGTLEACHCSSIIPKDLFDRWENALCENSVLESQKFYCPFKDCSVMLVNDAKEVVTASECPHCHRLFCAQCRVSWHAGVDCRKFKSLKNNERGKEDLLAMNLAKKKNWKRCPKCNYYVEKVHGCTHITCRCGHQFCYGCGCTWTGGSHYKCKVR</sequence>
<dbReference type="InterPro" id="IPR031127">
    <property type="entry name" value="E3_UB_ligase_RBR"/>
</dbReference>
<keyword evidence="8" id="KW-0479">Metal-binding</keyword>
<evidence type="ECO:0000256" key="4">
    <source>
        <dbReference type="ARBA" id="ARBA00004906"/>
    </source>
</evidence>
<dbReference type="AlphaFoldDB" id="A0AAV1AAY2"/>
<dbReference type="Pfam" id="PF01485">
    <property type="entry name" value="IBR"/>
    <property type="match status" value="2"/>
</dbReference>
<dbReference type="CDD" id="cd22584">
    <property type="entry name" value="Rcat_RBR_unk"/>
    <property type="match status" value="1"/>
</dbReference>
<evidence type="ECO:0000313" key="17">
    <source>
        <dbReference type="Proteomes" id="UP001157006"/>
    </source>
</evidence>
<evidence type="ECO:0000256" key="13">
    <source>
        <dbReference type="PROSITE-ProRule" id="PRU00175"/>
    </source>
</evidence>
<dbReference type="InterPro" id="IPR002867">
    <property type="entry name" value="IBR_dom"/>
</dbReference>
<dbReference type="Gene3D" id="3.30.40.10">
    <property type="entry name" value="Zinc/RING finger domain, C3HC4 (zinc finger)"/>
    <property type="match status" value="1"/>
</dbReference>
<evidence type="ECO:0000259" key="14">
    <source>
        <dbReference type="PROSITE" id="PS50089"/>
    </source>
</evidence>
<evidence type="ECO:0000256" key="10">
    <source>
        <dbReference type="ARBA" id="ARBA00022771"/>
    </source>
</evidence>
<dbReference type="Pfam" id="PF13445">
    <property type="entry name" value="zf-RING_UBOX"/>
    <property type="match status" value="1"/>
</dbReference>
<name>A0AAV1AAY2_VICFA</name>
<dbReference type="FunFam" id="3.30.40.10:FF:000230">
    <property type="entry name" value="RBR-type E3 ubiquitin transferase"/>
    <property type="match status" value="1"/>
</dbReference>
<reference evidence="16 17" key="1">
    <citation type="submission" date="2023-01" db="EMBL/GenBank/DDBJ databases">
        <authorList>
            <person name="Kreplak J."/>
        </authorList>
    </citation>
    <scope>NUCLEOTIDE SEQUENCE [LARGE SCALE GENOMIC DNA]</scope>
</reference>
<evidence type="ECO:0000259" key="15">
    <source>
        <dbReference type="PROSITE" id="PS51873"/>
    </source>
</evidence>
<evidence type="ECO:0000256" key="2">
    <source>
        <dbReference type="ARBA" id="ARBA00001947"/>
    </source>
</evidence>
<feature type="domain" description="RING-type" evidence="14">
    <location>
        <begin position="92"/>
        <end position="137"/>
    </location>
</feature>
<keyword evidence="11" id="KW-0833">Ubl conjugation pathway</keyword>
<dbReference type="Proteomes" id="UP001157006">
    <property type="component" value="Chromosome 4"/>
</dbReference>
<evidence type="ECO:0000256" key="11">
    <source>
        <dbReference type="ARBA" id="ARBA00022786"/>
    </source>
</evidence>
<evidence type="ECO:0000256" key="5">
    <source>
        <dbReference type="ARBA" id="ARBA00005884"/>
    </source>
</evidence>
<comment type="catalytic activity">
    <reaction evidence="1">
        <text>[E2 ubiquitin-conjugating enzyme]-S-ubiquitinyl-L-cysteine + [acceptor protein]-L-lysine = [E2 ubiquitin-conjugating enzyme]-L-cysteine + [acceptor protein]-N(6)-ubiquitinyl-L-lysine.</text>
        <dbReference type="EC" id="2.3.2.31"/>
    </reaction>
</comment>
<keyword evidence="12" id="KW-0862">Zinc</keyword>
<dbReference type="Gene3D" id="1.20.120.1750">
    <property type="match status" value="1"/>
</dbReference>
<evidence type="ECO:0000256" key="12">
    <source>
        <dbReference type="ARBA" id="ARBA00022833"/>
    </source>
</evidence>
<dbReference type="PROSITE" id="PS51873">
    <property type="entry name" value="TRIAD"/>
    <property type="match status" value="1"/>
</dbReference>
<dbReference type="InterPro" id="IPR027370">
    <property type="entry name" value="Znf-RING_euk"/>
</dbReference>
<evidence type="ECO:0000256" key="3">
    <source>
        <dbReference type="ARBA" id="ARBA00003976"/>
    </source>
</evidence>
<keyword evidence="7" id="KW-0808">Transferase</keyword>
<dbReference type="GO" id="GO:0008270">
    <property type="term" value="F:zinc ion binding"/>
    <property type="evidence" value="ECO:0007669"/>
    <property type="project" value="UniProtKB-KW"/>
</dbReference>